<dbReference type="SMART" id="SM00220">
    <property type="entry name" value="S_TKc"/>
    <property type="match status" value="1"/>
</dbReference>
<keyword evidence="4" id="KW-1185">Reference proteome</keyword>
<evidence type="ECO:0000313" key="3">
    <source>
        <dbReference type="EMBL" id="KAG6951247.1"/>
    </source>
</evidence>
<dbReference type="InterPro" id="IPR000719">
    <property type="entry name" value="Prot_kinase_dom"/>
</dbReference>
<name>A0A8J5MDS0_9STRA</name>
<dbReference type="Proteomes" id="UP000709295">
    <property type="component" value="Unassembled WGS sequence"/>
</dbReference>
<gene>
    <name evidence="3" type="ORF">JG688_00013813</name>
</gene>
<dbReference type="GO" id="GO:0004674">
    <property type="term" value="F:protein serine/threonine kinase activity"/>
    <property type="evidence" value="ECO:0007669"/>
    <property type="project" value="TreeGrafter"/>
</dbReference>
<sequence length="353" mass="40078">MDFVQTAAATTANVLMPGSGALVNTGFELAKICFQIAQILSGMEGKASSIKTQQINIKEDVENFRWVLEMLERVQNQDKLTDGLQKMIARFETEVKEYERVLNKFAKRTKEKLVERLTVECSIDGSVRHRTDHQAPVSLEEQVEERDKRYMEYVDSREVMEAMSDPESQKEMLAIIARMDITNLPDWYMTEDEVDIDMNTIVGFGGDAKIYRGELKDGTLVAVKIFNDDMKKTNETKQKFFNTMKPFVVMEYCDVGPLDKFLRDHESNRCQLGLEILVQAAQAFVKMHSIGIVHAGDAGVEISDAVRYVAPECVEGMLPNTKSDVYSFGMTLYHALSGKSPFFDITNDEELRL</sequence>
<protein>
    <recommendedName>
        <fullName evidence="2">Protein kinase domain-containing protein</fullName>
    </recommendedName>
</protein>
<dbReference type="GO" id="GO:0005524">
    <property type="term" value="F:ATP binding"/>
    <property type="evidence" value="ECO:0007669"/>
    <property type="project" value="InterPro"/>
</dbReference>
<proteinExistence type="predicted"/>
<dbReference type="EMBL" id="JAENGY010001221">
    <property type="protein sequence ID" value="KAG6951247.1"/>
    <property type="molecule type" value="Genomic_DNA"/>
</dbReference>
<dbReference type="PROSITE" id="PS50011">
    <property type="entry name" value="PROTEIN_KINASE_DOM"/>
    <property type="match status" value="1"/>
</dbReference>
<dbReference type="Pfam" id="PF07714">
    <property type="entry name" value="PK_Tyr_Ser-Thr"/>
    <property type="match status" value="1"/>
</dbReference>
<feature type="domain" description="Protein kinase" evidence="2">
    <location>
        <begin position="74"/>
        <end position="353"/>
    </location>
</feature>
<organism evidence="3 4">
    <name type="scientific">Phytophthora aleatoria</name>
    <dbReference type="NCBI Taxonomy" id="2496075"/>
    <lineage>
        <taxon>Eukaryota</taxon>
        <taxon>Sar</taxon>
        <taxon>Stramenopiles</taxon>
        <taxon>Oomycota</taxon>
        <taxon>Peronosporomycetes</taxon>
        <taxon>Peronosporales</taxon>
        <taxon>Peronosporaceae</taxon>
        <taxon>Phytophthora</taxon>
    </lineage>
</organism>
<reference evidence="3" key="1">
    <citation type="submission" date="2021-01" db="EMBL/GenBank/DDBJ databases">
        <title>Phytophthora aleatoria, a newly-described species from Pinus radiata is distinct from Phytophthora cactorum isolates based on comparative genomics.</title>
        <authorList>
            <person name="Mcdougal R."/>
            <person name="Panda P."/>
            <person name="Williams N."/>
            <person name="Studholme D.J."/>
        </authorList>
    </citation>
    <scope>NUCLEOTIDE SEQUENCE</scope>
    <source>
        <strain evidence="3">NZFS 4037</strain>
    </source>
</reference>
<dbReference type="AlphaFoldDB" id="A0A8J5MDS0"/>
<keyword evidence="1" id="KW-0175">Coiled coil</keyword>
<evidence type="ECO:0000313" key="4">
    <source>
        <dbReference type="Proteomes" id="UP000709295"/>
    </source>
</evidence>
<dbReference type="InterPro" id="IPR051681">
    <property type="entry name" value="Ser/Thr_Kinases-Pseudokinases"/>
</dbReference>
<feature type="coiled-coil region" evidence="1">
    <location>
        <begin position="81"/>
        <end position="108"/>
    </location>
</feature>
<accession>A0A8J5MDS0</accession>
<dbReference type="PANTHER" id="PTHR44329">
    <property type="entry name" value="SERINE/THREONINE-PROTEIN KINASE TNNI3K-RELATED"/>
    <property type="match status" value="1"/>
</dbReference>
<evidence type="ECO:0000256" key="1">
    <source>
        <dbReference type="SAM" id="Coils"/>
    </source>
</evidence>
<evidence type="ECO:0000259" key="2">
    <source>
        <dbReference type="PROSITE" id="PS50011"/>
    </source>
</evidence>
<comment type="caution">
    <text evidence="3">The sequence shown here is derived from an EMBL/GenBank/DDBJ whole genome shotgun (WGS) entry which is preliminary data.</text>
</comment>
<dbReference type="InterPro" id="IPR001245">
    <property type="entry name" value="Ser-Thr/Tyr_kinase_cat_dom"/>
</dbReference>